<name>A0A5R9EKD0_9ACTN</name>
<gene>
    <name evidence="1" type="ORF">FEF34_10325</name>
</gene>
<organism evidence="1 2">
    <name type="scientific">Streptomyces marianii</name>
    <dbReference type="NCBI Taxonomy" id="1817406"/>
    <lineage>
        <taxon>Bacteria</taxon>
        <taxon>Bacillati</taxon>
        <taxon>Actinomycetota</taxon>
        <taxon>Actinomycetes</taxon>
        <taxon>Kitasatosporales</taxon>
        <taxon>Streptomycetaceae</taxon>
        <taxon>Streptomyces</taxon>
    </lineage>
</organism>
<protein>
    <submittedName>
        <fullName evidence="1">Uncharacterized protein</fullName>
    </submittedName>
</protein>
<reference evidence="1 2" key="1">
    <citation type="submission" date="2019-05" db="EMBL/GenBank/DDBJ databases">
        <title>Streptomyces marianii sp. nov., a novel marine actinomycete from southern coast of India.</title>
        <authorList>
            <person name="Iniyan A.M."/>
            <person name="Wink J."/>
            <person name="Ramprasad E."/>
            <person name="Ramana C.V."/>
            <person name="Bunk B."/>
            <person name="Sproer C."/>
            <person name="Joseph F.-J.R.S."/>
            <person name="Vincent S.G.P."/>
        </authorList>
    </citation>
    <scope>NUCLEOTIDE SEQUENCE [LARGE SCALE GENOMIC DNA]</scope>
    <source>
        <strain evidence="1 2">ICN19</strain>
    </source>
</reference>
<evidence type="ECO:0000313" key="1">
    <source>
        <dbReference type="EMBL" id="TLQ48124.1"/>
    </source>
</evidence>
<keyword evidence="2" id="KW-1185">Reference proteome</keyword>
<dbReference type="EMBL" id="VAWE01000001">
    <property type="protein sequence ID" value="TLQ48124.1"/>
    <property type="molecule type" value="Genomic_DNA"/>
</dbReference>
<dbReference type="OrthoDB" id="3541567at2"/>
<proteinExistence type="predicted"/>
<dbReference type="Proteomes" id="UP000305921">
    <property type="component" value="Unassembled WGS sequence"/>
</dbReference>
<dbReference type="AlphaFoldDB" id="A0A5R9EKD0"/>
<sequence>MTWGLLLDEWALIEADLHEVYGVDLSTPGLLQTRSWRWLRIRILGLLSTECRLSRHFAPPEPKQPKRKGGR</sequence>
<accession>A0A5R9EKD0</accession>
<comment type="caution">
    <text evidence="1">The sequence shown here is derived from an EMBL/GenBank/DDBJ whole genome shotgun (WGS) entry which is preliminary data.</text>
</comment>
<evidence type="ECO:0000313" key="2">
    <source>
        <dbReference type="Proteomes" id="UP000305921"/>
    </source>
</evidence>